<proteinExistence type="predicted"/>
<gene>
    <name evidence="1" type="ORF">CDV26_11245</name>
</gene>
<evidence type="ECO:0000313" key="1">
    <source>
        <dbReference type="EMBL" id="ASG68872.1"/>
    </source>
</evidence>
<organism evidence="1 2">
    <name type="scientific">Francisella halioticida</name>
    <dbReference type="NCBI Taxonomy" id="549298"/>
    <lineage>
        <taxon>Bacteria</taxon>
        <taxon>Pseudomonadati</taxon>
        <taxon>Pseudomonadota</taxon>
        <taxon>Gammaproteobacteria</taxon>
        <taxon>Thiotrichales</taxon>
        <taxon>Francisellaceae</taxon>
        <taxon>Francisella</taxon>
    </lineage>
</organism>
<accession>A0ABN5B2Y2</accession>
<sequence>MKKVILAILIVFGLISTSFSYGVATQVSSGSFPPPVLQLAP</sequence>
<dbReference type="Proteomes" id="UP000249910">
    <property type="component" value="Chromosome"/>
</dbReference>
<dbReference type="RefSeq" id="WP_088773331.1">
    <property type="nucleotide sequence ID" value="NZ_AP023082.1"/>
</dbReference>
<evidence type="ECO:0000313" key="2">
    <source>
        <dbReference type="Proteomes" id="UP000249910"/>
    </source>
</evidence>
<protein>
    <submittedName>
        <fullName evidence="1">Uncharacterized protein</fullName>
    </submittedName>
</protein>
<dbReference type="EMBL" id="CP022132">
    <property type="protein sequence ID" value="ASG68872.1"/>
    <property type="molecule type" value="Genomic_DNA"/>
</dbReference>
<keyword evidence="2" id="KW-1185">Reference proteome</keyword>
<name>A0ABN5B2Y2_9GAMM</name>
<reference evidence="1 2" key="1">
    <citation type="submission" date="2017-06" db="EMBL/GenBank/DDBJ databases">
        <title>Complete genome of Francisella halioticida.</title>
        <authorList>
            <person name="Sjodin A."/>
        </authorList>
    </citation>
    <scope>NUCLEOTIDE SEQUENCE [LARGE SCALE GENOMIC DNA]</scope>
    <source>
        <strain evidence="1 2">DSM 23729</strain>
    </source>
</reference>